<dbReference type="GO" id="GO:0005525">
    <property type="term" value="F:GTP binding"/>
    <property type="evidence" value="ECO:0007669"/>
    <property type="project" value="TreeGrafter"/>
</dbReference>
<dbReference type="AlphaFoldDB" id="A0AAN9AMZ6"/>
<evidence type="ECO:0000313" key="2">
    <source>
        <dbReference type="EMBL" id="KAK7089877.1"/>
    </source>
</evidence>
<feature type="compositionally biased region" description="Polar residues" evidence="1">
    <location>
        <begin position="1"/>
        <end position="11"/>
    </location>
</feature>
<dbReference type="Proteomes" id="UP001374579">
    <property type="component" value="Unassembled WGS sequence"/>
</dbReference>
<feature type="region of interest" description="Disordered" evidence="1">
    <location>
        <begin position="100"/>
        <end position="131"/>
    </location>
</feature>
<dbReference type="PANTHER" id="PTHR45775:SF6">
    <property type="entry name" value="RAD, GEM_KIR FAMILY MEMBER 2, ISOFORM C"/>
    <property type="match status" value="1"/>
</dbReference>
<dbReference type="GO" id="GO:0005886">
    <property type="term" value="C:plasma membrane"/>
    <property type="evidence" value="ECO:0007669"/>
    <property type="project" value="TreeGrafter"/>
</dbReference>
<feature type="compositionally biased region" description="Basic and acidic residues" evidence="1">
    <location>
        <begin position="42"/>
        <end position="53"/>
    </location>
</feature>
<protein>
    <submittedName>
        <fullName evidence="2">Uncharacterized protein</fullName>
    </submittedName>
</protein>
<name>A0AAN9AMZ6_9CAEN</name>
<feature type="compositionally biased region" description="Polar residues" evidence="1">
    <location>
        <begin position="54"/>
        <end position="65"/>
    </location>
</feature>
<feature type="compositionally biased region" description="Basic and acidic residues" evidence="1">
    <location>
        <begin position="69"/>
        <end position="83"/>
    </location>
</feature>
<dbReference type="GO" id="GO:0005246">
    <property type="term" value="F:calcium channel regulator activity"/>
    <property type="evidence" value="ECO:0007669"/>
    <property type="project" value="TreeGrafter"/>
</dbReference>
<evidence type="ECO:0000313" key="3">
    <source>
        <dbReference type="Proteomes" id="UP001374579"/>
    </source>
</evidence>
<dbReference type="Gene3D" id="3.40.50.300">
    <property type="entry name" value="P-loop containing nucleotide triphosphate hydrolases"/>
    <property type="match status" value="1"/>
</dbReference>
<feature type="compositionally biased region" description="Polar residues" evidence="1">
    <location>
        <begin position="111"/>
        <end position="120"/>
    </location>
</feature>
<keyword evidence="3" id="KW-1185">Reference proteome</keyword>
<sequence>MKSDLQTSTMPQAEKYLNVSPVRGVSSAPSSRSCSFKKAHRRPQELDLLESRPRTNSLPSWSGQTRQRHASDGSVQERNKEPANKLCRVRSFKVTSKGLVNHGDSFKRRSTNSLMSTGSAATDPPTEQRPRTLSVASEGSSGVVSGNGSVCAPSYFRVALLGAPGVGKSAIIRQFMTSEYRGTFDIATRK</sequence>
<reference evidence="2 3" key="1">
    <citation type="submission" date="2024-02" db="EMBL/GenBank/DDBJ databases">
        <title>Chromosome-scale genome assembly of the rough periwinkle Littorina saxatilis.</title>
        <authorList>
            <person name="De Jode A."/>
            <person name="Faria R."/>
            <person name="Formenti G."/>
            <person name="Sims Y."/>
            <person name="Smith T.P."/>
            <person name="Tracey A."/>
            <person name="Wood J.M.D."/>
            <person name="Zagrodzka Z.B."/>
            <person name="Johannesson K."/>
            <person name="Butlin R.K."/>
            <person name="Leder E.H."/>
        </authorList>
    </citation>
    <scope>NUCLEOTIDE SEQUENCE [LARGE SCALE GENOMIC DNA]</scope>
    <source>
        <strain evidence="2">Snail1</strain>
        <tissue evidence="2">Muscle</tissue>
    </source>
</reference>
<organism evidence="2 3">
    <name type="scientific">Littorina saxatilis</name>
    <dbReference type="NCBI Taxonomy" id="31220"/>
    <lineage>
        <taxon>Eukaryota</taxon>
        <taxon>Metazoa</taxon>
        <taxon>Spiralia</taxon>
        <taxon>Lophotrochozoa</taxon>
        <taxon>Mollusca</taxon>
        <taxon>Gastropoda</taxon>
        <taxon>Caenogastropoda</taxon>
        <taxon>Littorinimorpha</taxon>
        <taxon>Littorinoidea</taxon>
        <taxon>Littorinidae</taxon>
        <taxon>Littorina</taxon>
    </lineage>
</organism>
<dbReference type="InterPro" id="IPR027417">
    <property type="entry name" value="P-loop_NTPase"/>
</dbReference>
<accession>A0AAN9AMZ6</accession>
<dbReference type="InterPro" id="IPR051641">
    <property type="entry name" value="RGK_GTP-binding_reg"/>
</dbReference>
<evidence type="ECO:0000256" key="1">
    <source>
        <dbReference type="SAM" id="MobiDB-lite"/>
    </source>
</evidence>
<dbReference type="PANTHER" id="PTHR45775">
    <property type="entry name" value="RAD, GEM/KIR FAMILY MEMBER 2, ISOFORM C"/>
    <property type="match status" value="1"/>
</dbReference>
<dbReference type="SUPFAM" id="SSF52540">
    <property type="entry name" value="P-loop containing nucleoside triphosphate hydrolases"/>
    <property type="match status" value="1"/>
</dbReference>
<proteinExistence type="predicted"/>
<dbReference type="EMBL" id="JBAMIC010000192">
    <property type="protein sequence ID" value="KAK7089877.1"/>
    <property type="molecule type" value="Genomic_DNA"/>
</dbReference>
<comment type="caution">
    <text evidence="2">The sequence shown here is derived from an EMBL/GenBank/DDBJ whole genome shotgun (WGS) entry which is preliminary data.</text>
</comment>
<feature type="region of interest" description="Disordered" evidence="1">
    <location>
        <begin position="1"/>
        <end position="88"/>
    </location>
</feature>
<gene>
    <name evidence="2" type="ORF">V1264_024623</name>
</gene>